<dbReference type="PANTHER" id="PTHR43135">
    <property type="entry name" value="ALPHA-D-RIBOSE 1-METHYLPHOSPHONATE 5-TRIPHOSPHATE DIPHOSPHATASE"/>
    <property type="match status" value="1"/>
</dbReference>
<organism evidence="2 3">
    <name type="scientific">Ruminococcus gauvreauii</name>
    <dbReference type="NCBI Taxonomy" id="438033"/>
    <lineage>
        <taxon>Bacteria</taxon>
        <taxon>Bacillati</taxon>
        <taxon>Bacillota</taxon>
        <taxon>Clostridia</taxon>
        <taxon>Eubacteriales</taxon>
        <taxon>Oscillospiraceae</taxon>
        <taxon>Ruminococcus</taxon>
    </lineage>
</organism>
<dbReference type="InterPro" id="IPR006680">
    <property type="entry name" value="Amidohydro-rel"/>
</dbReference>
<dbReference type="EMBL" id="CP102290">
    <property type="protein sequence ID" value="UWP59730.1"/>
    <property type="molecule type" value="Genomic_DNA"/>
</dbReference>
<reference evidence="2" key="1">
    <citation type="journal article" date="2022" name="Cell">
        <title>Design, construction, and in vivo augmentation of a complex gut microbiome.</title>
        <authorList>
            <person name="Cheng A.G."/>
            <person name="Ho P.Y."/>
            <person name="Aranda-Diaz A."/>
            <person name="Jain S."/>
            <person name="Yu F.B."/>
            <person name="Meng X."/>
            <person name="Wang M."/>
            <person name="Iakiviak M."/>
            <person name="Nagashima K."/>
            <person name="Zhao A."/>
            <person name="Murugkar P."/>
            <person name="Patil A."/>
            <person name="Atabakhsh K."/>
            <person name="Weakley A."/>
            <person name="Yan J."/>
            <person name="Brumbaugh A.R."/>
            <person name="Higginbottom S."/>
            <person name="Dimas A."/>
            <person name="Shiver A.L."/>
            <person name="Deutschbauer A."/>
            <person name="Neff N."/>
            <person name="Sonnenburg J.L."/>
            <person name="Huang K.C."/>
            <person name="Fischbach M.A."/>
        </authorList>
    </citation>
    <scope>NUCLEOTIDE SEQUENCE</scope>
    <source>
        <strain evidence="2">DSM 19829</strain>
    </source>
</reference>
<evidence type="ECO:0000313" key="3">
    <source>
        <dbReference type="Proteomes" id="UP001060164"/>
    </source>
</evidence>
<gene>
    <name evidence="2" type="ORF">NQ502_01325</name>
</gene>
<dbReference type="PANTHER" id="PTHR43135:SF3">
    <property type="entry name" value="ALPHA-D-RIBOSE 1-METHYLPHOSPHONATE 5-TRIPHOSPHATE DIPHOSPHATASE"/>
    <property type="match status" value="1"/>
</dbReference>
<protein>
    <submittedName>
        <fullName evidence="2">Amidohydrolase family protein</fullName>
    </submittedName>
</protein>
<dbReference type="Proteomes" id="UP001060164">
    <property type="component" value="Chromosome"/>
</dbReference>
<evidence type="ECO:0000259" key="1">
    <source>
        <dbReference type="Pfam" id="PF01979"/>
    </source>
</evidence>
<dbReference type="InterPro" id="IPR051781">
    <property type="entry name" value="Metallo-dep_Hydrolase"/>
</dbReference>
<evidence type="ECO:0000313" key="2">
    <source>
        <dbReference type="EMBL" id="UWP59730.1"/>
    </source>
</evidence>
<dbReference type="Gene3D" id="3.20.20.140">
    <property type="entry name" value="Metal-dependent hydrolases"/>
    <property type="match status" value="1"/>
</dbReference>
<dbReference type="RefSeq" id="WP_028528988.1">
    <property type="nucleotide sequence ID" value="NZ_CABLBR010000017.1"/>
</dbReference>
<feature type="domain" description="Amidohydrolase-related" evidence="1">
    <location>
        <begin position="4"/>
        <end position="244"/>
    </location>
</feature>
<proteinExistence type="predicted"/>
<dbReference type="SUPFAM" id="SSF51556">
    <property type="entry name" value="Metallo-dependent hydrolases"/>
    <property type="match status" value="1"/>
</dbReference>
<sequence length="289" mass="32296">MRCDCHVHVFMDGLDYRKAAGRHREGVDESVIRSHLEEYQKHHITYLRDGGDALLVSLRARAIAPEYGITYRTPVFAIHRNGHYGSIVGRGFDTMEEYVRLVREVRKLGGDFIKIMTTGIMDFTCAGKITGEALPYADVKEMVHIAHEEGFAVMAHTNGADAVRTAALCGVDSIEHGNYQDEDSIEAIADSGTVWVPTLVTVRNLLGKGRFSDEVICRIGETQTSAVQMAYERGVRMAAGTDAGAWMVMHGESLDQEYDAFYEILGETDDVKRRLADGDRKIFKVFQRN</sequence>
<accession>A0ABY5VGT1</accession>
<dbReference type="InterPro" id="IPR032466">
    <property type="entry name" value="Metal_Hydrolase"/>
</dbReference>
<name>A0ABY5VGT1_9FIRM</name>
<keyword evidence="3" id="KW-1185">Reference proteome</keyword>
<dbReference type="Pfam" id="PF01979">
    <property type="entry name" value="Amidohydro_1"/>
    <property type="match status" value="1"/>
</dbReference>